<protein>
    <submittedName>
        <fullName evidence="2">TIGR02452 family protein</fullName>
    </submittedName>
</protein>
<dbReference type="PIRSF" id="PIRSF014899">
    <property type="entry name" value="UCP014899"/>
    <property type="match status" value="1"/>
</dbReference>
<comment type="caution">
    <text evidence="2">The sequence shown here is derived from an EMBL/GenBank/DDBJ whole genome shotgun (WGS) entry which is preliminary data.</text>
</comment>
<dbReference type="PANTHER" id="PTHR35596">
    <property type="entry name" value="DUF2263 DOMAIN-CONTAINING PROTEIN"/>
    <property type="match status" value="1"/>
</dbReference>
<dbReference type="InterPro" id="IPR019261">
    <property type="entry name" value="PARG_cat_microbial"/>
</dbReference>
<dbReference type="AlphaFoldDB" id="A0A7Y0FM07"/>
<dbReference type="InterPro" id="IPR012664">
    <property type="entry name" value="CHP02452"/>
</dbReference>
<accession>A0A7Y0FM07</accession>
<dbReference type="RefSeq" id="WP_169530618.1">
    <property type="nucleotide sequence ID" value="NZ_JABBGH010000001.1"/>
</dbReference>
<dbReference type="EMBL" id="JABBGH010000001">
    <property type="protein sequence ID" value="NML65367.1"/>
    <property type="molecule type" value="Genomic_DNA"/>
</dbReference>
<reference evidence="2 3" key="1">
    <citation type="submission" date="2020-04" db="EMBL/GenBank/DDBJ databases">
        <title>Hymenobacter polaris sp. nov., isolated from Arctic soil.</title>
        <authorList>
            <person name="Dahal R.H."/>
        </authorList>
    </citation>
    <scope>NUCLEOTIDE SEQUENCE [LARGE SCALE GENOMIC DNA]</scope>
    <source>
        <strain evidence="2 3">RP-2-7</strain>
    </source>
</reference>
<dbReference type="Proteomes" id="UP000559626">
    <property type="component" value="Unassembled WGS sequence"/>
</dbReference>
<gene>
    <name evidence="2" type="ORF">HHL22_09145</name>
</gene>
<name>A0A7Y0FM07_9BACT</name>
<sequence length="281" mass="30094">MNREQRQQLAHGTLAALGRGSYPGPQGPVEFAAAQRAAEAGSILYRPDDAPSLLRELTWPAGPLATVRVHQATTLEAAAALTGHYQRVGVLNFASARNPGGGFLGGSQAQEESLARSSGLYPCLTQFEEMYAHNAQPDSTALYSDYLIYSPQVPVLRADDGQWLPRPVLLDIITAPAVNAGALARNSPDLLPQLVPTMRQRLRLVLAAAARHGVETLVLGAWGCGVFGNEPRQVAQLFAEALAEPGVRGCFRQLDFAIFDPKPPHAVLQAFAEALELITTN</sequence>
<dbReference type="SUPFAM" id="SSF52949">
    <property type="entry name" value="Macro domain-like"/>
    <property type="match status" value="1"/>
</dbReference>
<dbReference type="Pfam" id="PF10021">
    <property type="entry name" value="PARG_cat_microb"/>
    <property type="match status" value="1"/>
</dbReference>
<organism evidence="2 3">
    <name type="scientific">Hymenobacter polaris</name>
    <dbReference type="NCBI Taxonomy" id="2682546"/>
    <lineage>
        <taxon>Bacteria</taxon>
        <taxon>Pseudomonadati</taxon>
        <taxon>Bacteroidota</taxon>
        <taxon>Cytophagia</taxon>
        <taxon>Cytophagales</taxon>
        <taxon>Hymenobacteraceae</taxon>
        <taxon>Hymenobacter</taxon>
    </lineage>
</organism>
<dbReference type="NCBIfam" id="TIGR02452">
    <property type="entry name" value="TIGR02452 family protein"/>
    <property type="match status" value="1"/>
</dbReference>
<keyword evidence="3" id="KW-1185">Reference proteome</keyword>
<dbReference type="Gene3D" id="3.40.220.10">
    <property type="entry name" value="Leucine Aminopeptidase, subunit E, domain 1"/>
    <property type="match status" value="1"/>
</dbReference>
<dbReference type="PANTHER" id="PTHR35596:SF1">
    <property type="entry name" value="MICROBIAL-TYPE PARG CATALYTIC DOMAIN-CONTAINING PROTEIN"/>
    <property type="match status" value="1"/>
</dbReference>
<dbReference type="InterPro" id="IPR043472">
    <property type="entry name" value="Macro_dom-like"/>
</dbReference>
<evidence type="ECO:0000259" key="1">
    <source>
        <dbReference type="Pfam" id="PF10021"/>
    </source>
</evidence>
<feature type="domain" description="Microbial-type PARG catalytic" evidence="1">
    <location>
        <begin position="10"/>
        <end position="157"/>
    </location>
</feature>
<evidence type="ECO:0000313" key="3">
    <source>
        <dbReference type="Proteomes" id="UP000559626"/>
    </source>
</evidence>
<proteinExistence type="predicted"/>
<evidence type="ECO:0000313" key="2">
    <source>
        <dbReference type="EMBL" id="NML65367.1"/>
    </source>
</evidence>